<keyword evidence="2" id="KW-0479">Metal-binding</keyword>
<evidence type="ECO:0000313" key="6">
    <source>
        <dbReference type="EMBL" id="GKU87896.1"/>
    </source>
</evidence>
<dbReference type="PANTHER" id="PTHR13848">
    <property type="entry name" value="PROTEIN YIPPEE-LIKE CG15309-RELATED"/>
    <property type="match status" value="1"/>
</dbReference>
<dbReference type="InterPro" id="IPR034751">
    <property type="entry name" value="Yippee"/>
</dbReference>
<keyword evidence="7" id="KW-1185">Reference proteome</keyword>
<accession>A0AAV5HKW1</accession>
<dbReference type="GO" id="GO:0046872">
    <property type="term" value="F:metal ion binding"/>
    <property type="evidence" value="ECO:0007669"/>
    <property type="project" value="UniProtKB-KW"/>
</dbReference>
<evidence type="ECO:0000256" key="3">
    <source>
        <dbReference type="ARBA" id="ARBA00022833"/>
    </source>
</evidence>
<evidence type="ECO:0000256" key="2">
    <source>
        <dbReference type="ARBA" id="ARBA00022723"/>
    </source>
</evidence>
<dbReference type="EMBL" id="BPVZ01000002">
    <property type="protein sequence ID" value="GKU87896.1"/>
    <property type="molecule type" value="Genomic_DNA"/>
</dbReference>
<dbReference type="Pfam" id="PF03226">
    <property type="entry name" value="Yippee-Mis18"/>
    <property type="match status" value="1"/>
</dbReference>
<organism evidence="6 7">
    <name type="scientific">Rubroshorea leprosula</name>
    <dbReference type="NCBI Taxonomy" id="152421"/>
    <lineage>
        <taxon>Eukaryota</taxon>
        <taxon>Viridiplantae</taxon>
        <taxon>Streptophyta</taxon>
        <taxon>Embryophyta</taxon>
        <taxon>Tracheophyta</taxon>
        <taxon>Spermatophyta</taxon>
        <taxon>Magnoliopsida</taxon>
        <taxon>eudicotyledons</taxon>
        <taxon>Gunneridae</taxon>
        <taxon>Pentapetalae</taxon>
        <taxon>rosids</taxon>
        <taxon>malvids</taxon>
        <taxon>Malvales</taxon>
        <taxon>Dipterocarpaceae</taxon>
        <taxon>Rubroshorea</taxon>
    </lineage>
</organism>
<evidence type="ECO:0000259" key="5">
    <source>
        <dbReference type="PROSITE" id="PS51792"/>
    </source>
</evidence>
<dbReference type="AlphaFoldDB" id="A0AAV5HKW1"/>
<dbReference type="InterPro" id="IPR004910">
    <property type="entry name" value="Yippee/Mis18/Cereblon"/>
</dbReference>
<dbReference type="Proteomes" id="UP001054252">
    <property type="component" value="Unassembled WGS sequence"/>
</dbReference>
<name>A0AAV5HKW1_9ROSI</name>
<evidence type="ECO:0000256" key="4">
    <source>
        <dbReference type="RuleBase" id="RU110713"/>
    </source>
</evidence>
<comment type="caution">
    <text evidence="6">The sequence shown here is derived from an EMBL/GenBank/DDBJ whole genome shotgun (WGS) entry which is preliminary data.</text>
</comment>
<evidence type="ECO:0000313" key="7">
    <source>
        <dbReference type="Proteomes" id="UP001054252"/>
    </source>
</evidence>
<comment type="similarity">
    <text evidence="1 4">Belongs to the yippee family.</text>
</comment>
<dbReference type="InterPro" id="IPR039058">
    <property type="entry name" value="Yippee_fam"/>
</dbReference>
<gene>
    <name evidence="6" type="ORF">SLEP1_g2223</name>
</gene>
<evidence type="ECO:0000256" key="1">
    <source>
        <dbReference type="ARBA" id="ARBA00005613"/>
    </source>
</evidence>
<feature type="domain" description="Yippee" evidence="5">
    <location>
        <begin position="21"/>
        <end position="118"/>
    </location>
</feature>
<keyword evidence="3" id="KW-0862">Zinc</keyword>
<dbReference type="PROSITE" id="PS51792">
    <property type="entry name" value="YIPPEE"/>
    <property type="match status" value="1"/>
</dbReference>
<reference evidence="6 7" key="1">
    <citation type="journal article" date="2021" name="Commun. Biol.">
        <title>The genome of Shorea leprosula (Dipterocarpaceae) highlights the ecological relevance of drought in aseasonal tropical rainforests.</title>
        <authorList>
            <person name="Ng K.K.S."/>
            <person name="Kobayashi M.J."/>
            <person name="Fawcett J.A."/>
            <person name="Hatakeyama M."/>
            <person name="Paape T."/>
            <person name="Ng C.H."/>
            <person name="Ang C.C."/>
            <person name="Tnah L.H."/>
            <person name="Lee C.T."/>
            <person name="Nishiyama T."/>
            <person name="Sese J."/>
            <person name="O'Brien M.J."/>
            <person name="Copetti D."/>
            <person name="Mohd Noor M.I."/>
            <person name="Ong R.C."/>
            <person name="Putra M."/>
            <person name="Sireger I.Z."/>
            <person name="Indrioko S."/>
            <person name="Kosugi Y."/>
            <person name="Izuno A."/>
            <person name="Isagi Y."/>
            <person name="Lee S.L."/>
            <person name="Shimizu K.K."/>
        </authorList>
    </citation>
    <scope>NUCLEOTIDE SEQUENCE [LARGE SCALE GENOMIC DNA]</scope>
    <source>
        <strain evidence="6">214</strain>
    </source>
</reference>
<protein>
    <recommendedName>
        <fullName evidence="4">Protein yippee-like</fullName>
    </recommendedName>
</protein>
<proteinExistence type="inferred from homology"/>
<sequence>MQSSLDSVDSMADTAAAALLRQYCCHKCGNIVSRHDDIVSKDFQATNGRAFLFSHVTNVTDGPEEERMLLTGLHTVVDVYCSDCREVLGWKYVYAFEESQKYKEGKTVLEKFKISKQNW</sequence>